<sequence length="516" mass="56108">MRLIDFFDRGVSLDPGRVCLKDSQVSRSYAEVQRQSCRIGNALIRDGLRPQAKAAVYSGNGAAAFECVLGILRAGGVWAPTNARNAVPENAYILDNCDVEILFYHSDFEADVEELAARCPKIRLYVCIDAGSGRGPALADWIGDAADTDPDIPGDRDTLASIFSSGGTTGRPKGVMWTNQVWEVMLASFFTCMPVRKPPVHLVAAPMTHAAGGLALLLMAVGATQVILPRFDPEPVARAIQEEGVTHLFLPPTAIYGLLSHPGIADYDFGSLEYFIYAAAPMSVEKLKQCLEVFGPVMCQTFGQAEAPMLCTYLSPEEHLVAGDAEREGRLASCGRPTLFTRVAIMDDDGQLLPPGERGEIVVRGNLVMPGYYRNPEATAEVSTHGWHHTGDIGRMDEDGYLYIVDRKKDMIISGGFNVYPSEIEQVIWGHAAVQDCAVIGVPDEKWGEAVKAVVELKPGESLDEAEVIALCKAALGSVKAPKSVEFWPTLPRSPVGKVRKKDIRETFWAGRERAI</sequence>
<dbReference type="Gene3D" id="3.40.50.12780">
    <property type="entry name" value="N-terminal domain of ligase-like"/>
    <property type="match status" value="1"/>
</dbReference>
<dbReference type="Gene3D" id="3.30.300.30">
    <property type="match status" value="1"/>
</dbReference>
<evidence type="ECO:0000259" key="2">
    <source>
        <dbReference type="Pfam" id="PF13193"/>
    </source>
</evidence>
<name>A0ABV7L865_9PROT</name>
<dbReference type="EMBL" id="JBHRTR010000046">
    <property type="protein sequence ID" value="MFC3230520.1"/>
    <property type="molecule type" value="Genomic_DNA"/>
</dbReference>
<dbReference type="InterPro" id="IPR045851">
    <property type="entry name" value="AMP-bd_C_sf"/>
</dbReference>
<keyword evidence="3" id="KW-0436">Ligase</keyword>
<feature type="domain" description="AMP-binding enzyme C-terminal" evidence="2">
    <location>
        <begin position="423"/>
        <end position="498"/>
    </location>
</feature>
<gene>
    <name evidence="3" type="ORF">ACFOGJ_24945</name>
</gene>
<dbReference type="RefSeq" id="WP_379905753.1">
    <property type="nucleotide sequence ID" value="NZ_JBHRTR010000046.1"/>
</dbReference>
<protein>
    <submittedName>
        <fullName evidence="3">Long-chain fatty acid--CoA ligase</fullName>
    </submittedName>
</protein>
<dbReference type="CDD" id="cd17631">
    <property type="entry name" value="FACL_FadD13-like"/>
    <property type="match status" value="1"/>
</dbReference>
<comment type="caution">
    <text evidence="3">The sequence shown here is derived from an EMBL/GenBank/DDBJ whole genome shotgun (WGS) entry which is preliminary data.</text>
</comment>
<dbReference type="InterPro" id="IPR042099">
    <property type="entry name" value="ANL_N_sf"/>
</dbReference>
<evidence type="ECO:0000259" key="1">
    <source>
        <dbReference type="Pfam" id="PF00501"/>
    </source>
</evidence>
<dbReference type="SUPFAM" id="SSF56801">
    <property type="entry name" value="Acetyl-CoA synthetase-like"/>
    <property type="match status" value="1"/>
</dbReference>
<organism evidence="3 4">
    <name type="scientific">Marinibaculum pumilum</name>
    <dbReference type="NCBI Taxonomy" id="1766165"/>
    <lineage>
        <taxon>Bacteria</taxon>
        <taxon>Pseudomonadati</taxon>
        <taxon>Pseudomonadota</taxon>
        <taxon>Alphaproteobacteria</taxon>
        <taxon>Rhodospirillales</taxon>
        <taxon>Rhodospirillaceae</taxon>
        <taxon>Marinibaculum</taxon>
    </lineage>
</organism>
<feature type="domain" description="AMP-dependent synthetase/ligase" evidence="1">
    <location>
        <begin position="9"/>
        <end position="373"/>
    </location>
</feature>
<dbReference type="InterPro" id="IPR025110">
    <property type="entry name" value="AMP-bd_C"/>
</dbReference>
<reference evidence="4" key="1">
    <citation type="journal article" date="2019" name="Int. J. Syst. Evol. Microbiol.">
        <title>The Global Catalogue of Microorganisms (GCM) 10K type strain sequencing project: providing services to taxonomists for standard genome sequencing and annotation.</title>
        <authorList>
            <consortium name="The Broad Institute Genomics Platform"/>
            <consortium name="The Broad Institute Genome Sequencing Center for Infectious Disease"/>
            <person name="Wu L."/>
            <person name="Ma J."/>
        </authorList>
    </citation>
    <scope>NUCLEOTIDE SEQUENCE [LARGE SCALE GENOMIC DNA]</scope>
    <source>
        <strain evidence="4">KCTC 42964</strain>
    </source>
</reference>
<dbReference type="Pfam" id="PF00501">
    <property type="entry name" value="AMP-binding"/>
    <property type="match status" value="1"/>
</dbReference>
<dbReference type="Proteomes" id="UP001595528">
    <property type="component" value="Unassembled WGS sequence"/>
</dbReference>
<dbReference type="InterPro" id="IPR050237">
    <property type="entry name" value="ATP-dep_AMP-bd_enzyme"/>
</dbReference>
<dbReference type="PANTHER" id="PTHR43767:SF7">
    <property type="entry name" value="MEDIUM_LONG-CHAIN-FATTY-ACID--COA LIGASE FADD8"/>
    <property type="match status" value="1"/>
</dbReference>
<proteinExistence type="predicted"/>
<keyword evidence="4" id="KW-1185">Reference proteome</keyword>
<evidence type="ECO:0000313" key="3">
    <source>
        <dbReference type="EMBL" id="MFC3230520.1"/>
    </source>
</evidence>
<dbReference type="PANTHER" id="PTHR43767">
    <property type="entry name" value="LONG-CHAIN-FATTY-ACID--COA LIGASE"/>
    <property type="match status" value="1"/>
</dbReference>
<accession>A0ABV7L865</accession>
<dbReference type="InterPro" id="IPR000873">
    <property type="entry name" value="AMP-dep_synth/lig_dom"/>
</dbReference>
<evidence type="ECO:0000313" key="4">
    <source>
        <dbReference type="Proteomes" id="UP001595528"/>
    </source>
</evidence>
<dbReference type="GO" id="GO:0016874">
    <property type="term" value="F:ligase activity"/>
    <property type="evidence" value="ECO:0007669"/>
    <property type="project" value="UniProtKB-KW"/>
</dbReference>
<dbReference type="Pfam" id="PF13193">
    <property type="entry name" value="AMP-binding_C"/>
    <property type="match status" value="1"/>
</dbReference>